<dbReference type="Pfam" id="PF00076">
    <property type="entry name" value="RRM_1"/>
    <property type="match status" value="1"/>
</dbReference>
<feature type="compositionally biased region" description="Basic and acidic residues" evidence="28">
    <location>
        <begin position="703"/>
        <end position="712"/>
    </location>
</feature>
<feature type="compositionally biased region" description="Low complexity" evidence="28">
    <location>
        <begin position="600"/>
        <end position="640"/>
    </location>
</feature>
<evidence type="ECO:0000256" key="11">
    <source>
        <dbReference type="ARBA" id="ARBA00022771"/>
    </source>
</evidence>
<dbReference type="PROSITE" id="PS50102">
    <property type="entry name" value="RRM"/>
    <property type="match status" value="1"/>
</dbReference>
<evidence type="ECO:0000256" key="9">
    <source>
        <dbReference type="ARBA" id="ARBA00022679"/>
    </source>
</evidence>
<evidence type="ECO:0000256" key="19">
    <source>
        <dbReference type="ARBA" id="ARBA00062432"/>
    </source>
</evidence>
<evidence type="ECO:0000313" key="32">
    <source>
        <dbReference type="EMBL" id="CAG6717199.1"/>
    </source>
</evidence>
<keyword evidence="14" id="KW-0832">Ubl conjugation</keyword>
<dbReference type="EC" id="2.3.2.27" evidence="5"/>
<evidence type="ECO:0000256" key="28">
    <source>
        <dbReference type="SAM" id="MobiDB-lite"/>
    </source>
</evidence>
<feature type="compositionally biased region" description="Low complexity" evidence="28">
    <location>
        <begin position="268"/>
        <end position="282"/>
    </location>
</feature>
<dbReference type="PROSITE" id="PS50103">
    <property type="entry name" value="ZF_C3H1"/>
    <property type="match status" value="1"/>
</dbReference>
<keyword evidence="8" id="KW-0597">Phosphoprotein</keyword>
<feature type="domain" description="C3H1-type" evidence="31">
    <location>
        <begin position="208"/>
        <end position="235"/>
    </location>
</feature>
<feature type="coiled-coil region" evidence="27">
    <location>
        <begin position="70"/>
        <end position="97"/>
    </location>
</feature>
<evidence type="ECO:0000256" key="7">
    <source>
        <dbReference type="ARBA" id="ARBA00022490"/>
    </source>
</evidence>
<dbReference type="PANTHER" id="PTHR12603">
    <property type="entry name" value="CCR4-NOT TRANSCRIPTION COMPLEX RELATED"/>
    <property type="match status" value="1"/>
</dbReference>
<evidence type="ECO:0000256" key="6">
    <source>
        <dbReference type="ARBA" id="ARBA00022481"/>
    </source>
</evidence>
<keyword evidence="7" id="KW-0963">Cytoplasm</keyword>
<evidence type="ECO:0000256" key="20">
    <source>
        <dbReference type="ARBA" id="ARBA00071435"/>
    </source>
</evidence>
<accession>A0A8D8Y3I6</accession>
<feature type="region of interest" description="Disordered" evidence="28">
    <location>
        <begin position="599"/>
        <end position="640"/>
    </location>
</feature>
<evidence type="ECO:0000256" key="12">
    <source>
        <dbReference type="ARBA" id="ARBA00022786"/>
    </source>
</evidence>
<keyword evidence="12" id="KW-0833">Ubl conjugation pathway</keyword>
<evidence type="ECO:0000256" key="18">
    <source>
        <dbReference type="ARBA" id="ARBA00057081"/>
    </source>
</evidence>
<comment type="pathway">
    <text evidence="4">Protein modification; protein ubiquitination.</text>
</comment>
<keyword evidence="6" id="KW-0488">Methylation</keyword>
<feature type="compositionally biased region" description="Low complexity" evidence="28">
    <location>
        <begin position="356"/>
        <end position="365"/>
    </location>
</feature>
<dbReference type="SUPFAM" id="SSF54928">
    <property type="entry name" value="RNA-binding domain, RBD"/>
    <property type="match status" value="1"/>
</dbReference>
<organism evidence="32">
    <name type="scientific">Cacopsylla melanoneura</name>
    <dbReference type="NCBI Taxonomy" id="428564"/>
    <lineage>
        <taxon>Eukaryota</taxon>
        <taxon>Metazoa</taxon>
        <taxon>Ecdysozoa</taxon>
        <taxon>Arthropoda</taxon>
        <taxon>Hexapoda</taxon>
        <taxon>Insecta</taxon>
        <taxon>Pterygota</taxon>
        <taxon>Neoptera</taxon>
        <taxon>Paraneoptera</taxon>
        <taxon>Hemiptera</taxon>
        <taxon>Sternorrhyncha</taxon>
        <taxon>Psylloidea</taxon>
        <taxon>Psyllidae</taxon>
        <taxon>Psyllinae</taxon>
        <taxon>Cacopsylla</taxon>
    </lineage>
</organism>
<keyword evidence="13 26" id="KW-0862">Zinc</keyword>
<dbReference type="Pfam" id="PF14570">
    <property type="entry name" value="zf-RING_4"/>
    <property type="match status" value="1"/>
</dbReference>
<keyword evidence="9" id="KW-0808">Transferase</keyword>
<evidence type="ECO:0000256" key="14">
    <source>
        <dbReference type="ARBA" id="ARBA00022843"/>
    </source>
</evidence>
<dbReference type="GO" id="GO:0005634">
    <property type="term" value="C:nucleus"/>
    <property type="evidence" value="ECO:0007669"/>
    <property type="project" value="UniProtKB-SubCell"/>
</dbReference>
<dbReference type="InterPro" id="IPR000504">
    <property type="entry name" value="RRM_dom"/>
</dbReference>
<feature type="compositionally biased region" description="Low complexity" evidence="28">
    <location>
        <begin position="660"/>
        <end position="696"/>
    </location>
</feature>
<dbReference type="SMART" id="SM00361">
    <property type="entry name" value="RRM_1"/>
    <property type="match status" value="1"/>
</dbReference>
<feature type="zinc finger region" description="C3H1-type" evidence="26">
    <location>
        <begin position="208"/>
        <end position="235"/>
    </location>
</feature>
<keyword evidence="16 27" id="KW-0175">Coiled coil</keyword>
<feature type="region of interest" description="Disordered" evidence="28">
    <location>
        <begin position="660"/>
        <end position="712"/>
    </location>
</feature>
<evidence type="ECO:0000259" key="30">
    <source>
        <dbReference type="PROSITE" id="PS50102"/>
    </source>
</evidence>
<evidence type="ECO:0000256" key="24">
    <source>
        <dbReference type="ARBA" id="ARBA00083942"/>
    </source>
</evidence>
<dbReference type="InterPro" id="IPR003954">
    <property type="entry name" value="RRM_euk-type"/>
</dbReference>
<keyword evidence="15 25" id="KW-0694">RNA-binding</keyword>
<comment type="subcellular location">
    <subcellularLocation>
        <location evidence="3">Cytoplasm</location>
    </subcellularLocation>
    <subcellularLocation>
        <location evidence="2">Nucleus</location>
    </subcellularLocation>
</comment>
<keyword evidence="17" id="KW-0539">Nucleus</keyword>
<feature type="compositionally biased region" description="Polar residues" evidence="28">
    <location>
        <begin position="366"/>
        <end position="382"/>
    </location>
</feature>
<evidence type="ECO:0000256" key="17">
    <source>
        <dbReference type="ARBA" id="ARBA00023242"/>
    </source>
</evidence>
<evidence type="ECO:0000256" key="13">
    <source>
        <dbReference type="ARBA" id="ARBA00022833"/>
    </source>
</evidence>
<dbReference type="GO" id="GO:0030014">
    <property type="term" value="C:CCR4-NOT complex"/>
    <property type="evidence" value="ECO:0007669"/>
    <property type="project" value="InterPro"/>
</dbReference>
<evidence type="ECO:0000256" key="21">
    <source>
        <dbReference type="ARBA" id="ARBA00075062"/>
    </source>
</evidence>
<feature type="compositionally biased region" description="Low complexity" evidence="28">
    <location>
        <begin position="390"/>
        <end position="405"/>
    </location>
</feature>
<name>A0A8D8Y3I6_9HEMI</name>
<comment type="subunit">
    <text evidence="19">Interacts with CNOT1 via its C-terminus but does not stably associate with the CCR4-NOT complex. Interacts (via RING domain) with UBE2D2. Interacts with ABCE1, PINK1 and PELO.</text>
</comment>
<dbReference type="FunFam" id="3.30.70.330:FF:000044">
    <property type="entry name" value="Putative ccr4-not transcription complex subunit 4"/>
    <property type="match status" value="1"/>
</dbReference>
<feature type="coiled-coil region" evidence="27">
    <location>
        <begin position="769"/>
        <end position="810"/>
    </location>
</feature>
<evidence type="ECO:0000256" key="8">
    <source>
        <dbReference type="ARBA" id="ARBA00022553"/>
    </source>
</evidence>
<protein>
    <recommendedName>
        <fullName evidence="20">CCR4-NOT transcription complex subunit 4</fullName>
        <ecNumber evidence="5">2.3.2.27</ecNumber>
    </recommendedName>
    <alternativeName>
        <fullName evidence="23">CCR4-associated factor 4</fullName>
    </alternativeName>
    <alternativeName>
        <fullName evidence="24">E3 ubiquitin-protein ligase CNOT4</fullName>
    </alternativeName>
    <alternativeName>
        <fullName evidence="21">Potential transcriptional repressor NOT4Hp</fullName>
    </alternativeName>
    <alternativeName>
        <fullName evidence="22">RING-type E3 ubiquitin transferase CNOT4</fullName>
    </alternativeName>
</protein>
<dbReference type="InterPro" id="IPR013083">
    <property type="entry name" value="Znf_RING/FYVE/PHD"/>
</dbReference>
<dbReference type="Gene3D" id="3.30.40.10">
    <property type="entry name" value="Zinc/RING finger domain, C3HC4 (zinc finger)"/>
    <property type="match status" value="1"/>
</dbReference>
<feature type="domain" description="RING-type" evidence="29">
    <location>
        <begin position="14"/>
        <end position="57"/>
    </location>
</feature>
<evidence type="ECO:0000256" key="26">
    <source>
        <dbReference type="PROSITE-ProRule" id="PRU00723"/>
    </source>
</evidence>
<keyword evidence="11 26" id="KW-0863">Zinc-finger</keyword>
<evidence type="ECO:0000256" key="16">
    <source>
        <dbReference type="ARBA" id="ARBA00023054"/>
    </source>
</evidence>
<dbReference type="GO" id="GO:0008270">
    <property type="term" value="F:zinc ion binding"/>
    <property type="evidence" value="ECO:0007669"/>
    <property type="project" value="UniProtKB-KW"/>
</dbReference>
<dbReference type="Gene3D" id="3.30.70.330">
    <property type="match status" value="1"/>
</dbReference>
<evidence type="ECO:0000256" key="22">
    <source>
        <dbReference type="ARBA" id="ARBA00077837"/>
    </source>
</evidence>
<dbReference type="InterPro" id="IPR039780">
    <property type="entry name" value="Mot2"/>
</dbReference>
<evidence type="ECO:0000256" key="25">
    <source>
        <dbReference type="PROSITE-ProRule" id="PRU00176"/>
    </source>
</evidence>
<evidence type="ECO:0000256" key="5">
    <source>
        <dbReference type="ARBA" id="ARBA00012483"/>
    </source>
</evidence>
<feature type="region of interest" description="Disordered" evidence="28">
    <location>
        <begin position="266"/>
        <end position="408"/>
    </location>
</feature>
<evidence type="ECO:0000256" key="27">
    <source>
        <dbReference type="SAM" id="Coils"/>
    </source>
</evidence>
<dbReference type="InterPro" id="IPR039515">
    <property type="entry name" value="NOT4_mRING-HC-C4C4"/>
</dbReference>
<dbReference type="InterPro" id="IPR012677">
    <property type="entry name" value="Nucleotide-bd_a/b_plait_sf"/>
</dbReference>
<evidence type="ECO:0000256" key="1">
    <source>
        <dbReference type="ARBA" id="ARBA00000900"/>
    </source>
</evidence>
<dbReference type="InterPro" id="IPR000571">
    <property type="entry name" value="Znf_CCCH"/>
</dbReference>
<feature type="compositionally biased region" description="Low complexity" evidence="28">
    <location>
        <begin position="321"/>
        <end position="332"/>
    </location>
</feature>
<dbReference type="CDD" id="cd12438">
    <property type="entry name" value="RRM_CNOT4"/>
    <property type="match status" value="1"/>
</dbReference>
<dbReference type="GO" id="GO:0005829">
    <property type="term" value="C:cytosol"/>
    <property type="evidence" value="ECO:0007669"/>
    <property type="project" value="UniProtKB-ARBA"/>
</dbReference>
<evidence type="ECO:0000256" key="2">
    <source>
        <dbReference type="ARBA" id="ARBA00004123"/>
    </source>
</evidence>
<reference evidence="32" key="1">
    <citation type="submission" date="2021-05" db="EMBL/GenBank/DDBJ databases">
        <authorList>
            <person name="Alioto T."/>
            <person name="Alioto T."/>
            <person name="Gomez Garrido J."/>
        </authorList>
    </citation>
    <scope>NUCLEOTIDE SEQUENCE</scope>
</reference>
<dbReference type="InterPro" id="IPR034261">
    <property type="entry name" value="CNOT4_RRM"/>
</dbReference>
<dbReference type="GO" id="GO:0061630">
    <property type="term" value="F:ubiquitin protein ligase activity"/>
    <property type="evidence" value="ECO:0007669"/>
    <property type="project" value="UniProtKB-EC"/>
</dbReference>
<feature type="region of interest" description="Disordered" evidence="28">
    <location>
        <begin position="869"/>
        <end position="898"/>
    </location>
</feature>
<dbReference type="InterPro" id="IPR035979">
    <property type="entry name" value="RBD_domain_sf"/>
</dbReference>
<evidence type="ECO:0000256" key="23">
    <source>
        <dbReference type="ARBA" id="ARBA00083547"/>
    </source>
</evidence>
<feature type="region of interest" description="Disordered" evidence="28">
    <location>
        <begin position="445"/>
        <end position="483"/>
    </location>
</feature>
<dbReference type="PROSITE" id="PS50089">
    <property type="entry name" value="ZF_RING_2"/>
    <property type="match status" value="1"/>
</dbReference>
<keyword evidence="10 26" id="KW-0479">Metal-binding</keyword>
<dbReference type="FunFam" id="3.30.40.10:FF:000006">
    <property type="entry name" value="CCR4-NOT transcription complex subunit 4"/>
    <property type="match status" value="1"/>
</dbReference>
<evidence type="ECO:0000259" key="29">
    <source>
        <dbReference type="PROSITE" id="PS50089"/>
    </source>
</evidence>
<comment type="function">
    <text evidence="18">Has E3 ubiquitin ligase activity, promoting ubiquitination and degradation of target proteins. Involved in activation of the JAK/STAT pathway. Catalyzes ubiquitination of methylated RBM15. Plays a role in quality control of translation of mitochondrial outer membrane-localized mRNA. As part of the PINK1-regulated signaling, upon mitochondria damage, ubiquitinates ABCE1 and thereby recruits autophagy receptors to the mitochondrial outer membrane to initiate mitophagy.</text>
</comment>
<dbReference type="InterPro" id="IPR001841">
    <property type="entry name" value="Znf_RING"/>
</dbReference>
<evidence type="ECO:0000256" key="15">
    <source>
        <dbReference type="ARBA" id="ARBA00022884"/>
    </source>
</evidence>
<comment type="catalytic activity">
    <reaction evidence="1">
        <text>S-ubiquitinyl-[E2 ubiquitin-conjugating enzyme]-L-cysteine + [acceptor protein]-L-lysine = [E2 ubiquitin-conjugating enzyme]-L-cysteine + N(6)-ubiquitinyl-[acceptor protein]-L-lysine.</text>
        <dbReference type="EC" id="2.3.2.27"/>
    </reaction>
</comment>
<sequence>MSVLNQSGEEQVECPLCMEPLEVDDLNFYPCTCLYQICRFCWHRIRTDENGLCPACRKAYPEDPADFKPLSQEEVARMKAEKRAKDQQRKQKITENRKHLANVRVVQRNLVFVVGLPMRLADAEILKKHEYFGKYGKIHKVVINQSTTYAGSQGPSASAYVTYQRAEDALRAIQSINNIVVDSRVIKTSLGTTSVKLLHAIRVIKTSLGTTKYCSHFMKNQSCPKSDCMYLHDLGDPEASFTKEAMQQGKHQEFEKKLHEQLIKESQINNNNNHITNNNTSSNKDRKHNTPSPSPPVGTIIITPSLGNDSDSHNDLGDPGDSNSSTSKLSESSSDDTHSNNKEAWPSLSQEMLGESTGTSPTPSSVCSEPASTNEKQNSSNKHNGKLDSNRAMSSHSNSSASTSSDDINILSMTAQLLEEDDDDDNETQHPLLNTAQLPLFTSSTTEQNNTSLPPSLFNNESTHLFSNGESHNMFNENRSQRTPLYETNRAPLYSESNRPPPLFTNDSQSQLPLFSSEQQSNSSSLPPSLFANENASFFSSHSMSNGVAKHPPPPTHNVDLINNSLPTEWCLNGGGGGVLPDILPPVSSTEDWEAAFGFRTNNNTNSSNTSNNRDTTNNHIGSSLHQQLQQAAAQHNAHLSQQQHLLLNHLNNTTTNPAQQQMLSHHIQQQQHQQQQPQQHQQQQPQHHQQQQPQQMSTNYLSRHDDDLGFDPFHETQKALAEMIEKEEQRSRLTQYHQHQQAQNLLQQNILAAQQHRDSLLQQNQLLVAQQQREQNLLQQQAREQQLQQQQAAVREQQLREQLQQQKERERLVAAMFDPRGPPSLPTLRDLSTNSSLFHKGATSPADLYTSALSNATKLLDNFCLSSSSPSRSRYPPAPPPGFSTSNGFTPGGGGGNFSPKLLDSMADHLVSSAATGSKLLPAFVQHAGLIGNSQPQSANSSLSSNFQHSQLSQAPAPAWDWTALDPAIMSAGQHCDVFTTPPPPGFTPMRQTLDNF</sequence>
<evidence type="ECO:0000259" key="31">
    <source>
        <dbReference type="PROSITE" id="PS50103"/>
    </source>
</evidence>
<dbReference type="GO" id="GO:0016567">
    <property type="term" value="P:protein ubiquitination"/>
    <property type="evidence" value="ECO:0007669"/>
    <property type="project" value="TreeGrafter"/>
</dbReference>
<dbReference type="SUPFAM" id="SSF57850">
    <property type="entry name" value="RING/U-box"/>
    <property type="match status" value="1"/>
</dbReference>
<dbReference type="CDD" id="cd16618">
    <property type="entry name" value="mRING-HC-C4C4_CNOT4"/>
    <property type="match status" value="1"/>
</dbReference>
<dbReference type="PANTHER" id="PTHR12603:SF0">
    <property type="entry name" value="CCR4-NOT TRANSCRIPTION COMPLEX SUBUNIT 4"/>
    <property type="match status" value="1"/>
</dbReference>
<proteinExistence type="predicted"/>
<dbReference type="EMBL" id="HBUF01355569">
    <property type="protein sequence ID" value="CAG6717199.1"/>
    <property type="molecule type" value="Transcribed_RNA"/>
</dbReference>
<evidence type="ECO:0000256" key="10">
    <source>
        <dbReference type="ARBA" id="ARBA00022723"/>
    </source>
</evidence>
<dbReference type="AlphaFoldDB" id="A0A8D8Y3I6"/>
<feature type="domain" description="RRM" evidence="30">
    <location>
        <begin position="109"/>
        <end position="193"/>
    </location>
</feature>
<dbReference type="GO" id="GO:0003723">
    <property type="term" value="F:RNA binding"/>
    <property type="evidence" value="ECO:0007669"/>
    <property type="project" value="UniProtKB-UniRule"/>
</dbReference>
<evidence type="ECO:0000256" key="3">
    <source>
        <dbReference type="ARBA" id="ARBA00004496"/>
    </source>
</evidence>
<evidence type="ECO:0000256" key="4">
    <source>
        <dbReference type="ARBA" id="ARBA00004906"/>
    </source>
</evidence>